<evidence type="ECO:0000313" key="1">
    <source>
        <dbReference type="EMBL" id="PTQ40534.1"/>
    </source>
</evidence>
<sequence length="116" mass="13456">MNELEDISGAEIYHCSRDDDGKFKEGLCARLRRHTSQLGCWKHLISGRPPTTEDAERLLEANVMEVLALLTLWYQDPFHFQLSYESVLDPELRMSYLPCMTPVLGHVEYFVPPQCR</sequence>
<dbReference type="EMBL" id="KZ772711">
    <property type="protein sequence ID" value="PTQ40534.1"/>
    <property type="molecule type" value="Genomic_DNA"/>
</dbReference>
<evidence type="ECO:0000313" key="2">
    <source>
        <dbReference type="Proteomes" id="UP000244005"/>
    </source>
</evidence>
<proteinExistence type="predicted"/>
<dbReference type="AlphaFoldDB" id="A0A2R6X353"/>
<protein>
    <submittedName>
        <fullName evidence="1">Uncharacterized protein</fullName>
    </submittedName>
</protein>
<dbReference type="Proteomes" id="UP000244005">
    <property type="component" value="Unassembled WGS sequence"/>
</dbReference>
<reference evidence="2" key="1">
    <citation type="journal article" date="2017" name="Cell">
        <title>Insights into land plant evolution garnered from the Marchantia polymorpha genome.</title>
        <authorList>
            <person name="Bowman J.L."/>
            <person name="Kohchi T."/>
            <person name="Yamato K.T."/>
            <person name="Jenkins J."/>
            <person name="Shu S."/>
            <person name="Ishizaki K."/>
            <person name="Yamaoka S."/>
            <person name="Nishihama R."/>
            <person name="Nakamura Y."/>
            <person name="Berger F."/>
            <person name="Adam C."/>
            <person name="Aki S.S."/>
            <person name="Althoff F."/>
            <person name="Araki T."/>
            <person name="Arteaga-Vazquez M.A."/>
            <person name="Balasubrmanian S."/>
            <person name="Barry K."/>
            <person name="Bauer D."/>
            <person name="Boehm C.R."/>
            <person name="Briginshaw L."/>
            <person name="Caballero-Perez J."/>
            <person name="Catarino B."/>
            <person name="Chen F."/>
            <person name="Chiyoda S."/>
            <person name="Chovatia M."/>
            <person name="Davies K.M."/>
            <person name="Delmans M."/>
            <person name="Demura T."/>
            <person name="Dierschke T."/>
            <person name="Dolan L."/>
            <person name="Dorantes-Acosta A.E."/>
            <person name="Eklund D.M."/>
            <person name="Florent S.N."/>
            <person name="Flores-Sandoval E."/>
            <person name="Fujiyama A."/>
            <person name="Fukuzawa H."/>
            <person name="Galik B."/>
            <person name="Grimanelli D."/>
            <person name="Grimwood J."/>
            <person name="Grossniklaus U."/>
            <person name="Hamada T."/>
            <person name="Haseloff J."/>
            <person name="Hetherington A.J."/>
            <person name="Higo A."/>
            <person name="Hirakawa Y."/>
            <person name="Hundley H.N."/>
            <person name="Ikeda Y."/>
            <person name="Inoue K."/>
            <person name="Inoue S.I."/>
            <person name="Ishida S."/>
            <person name="Jia Q."/>
            <person name="Kakita M."/>
            <person name="Kanazawa T."/>
            <person name="Kawai Y."/>
            <person name="Kawashima T."/>
            <person name="Kennedy M."/>
            <person name="Kinose K."/>
            <person name="Kinoshita T."/>
            <person name="Kohara Y."/>
            <person name="Koide E."/>
            <person name="Komatsu K."/>
            <person name="Kopischke S."/>
            <person name="Kubo M."/>
            <person name="Kyozuka J."/>
            <person name="Lagercrantz U."/>
            <person name="Lin S.S."/>
            <person name="Lindquist E."/>
            <person name="Lipzen A.M."/>
            <person name="Lu C.W."/>
            <person name="De Luna E."/>
            <person name="Martienssen R.A."/>
            <person name="Minamino N."/>
            <person name="Mizutani M."/>
            <person name="Mizutani M."/>
            <person name="Mochizuki N."/>
            <person name="Monte I."/>
            <person name="Mosher R."/>
            <person name="Nagasaki H."/>
            <person name="Nakagami H."/>
            <person name="Naramoto S."/>
            <person name="Nishitani K."/>
            <person name="Ohtani M."/>
            <person name="Okamoto T."/>
            <person name="Okumura M."/>
            <person name="Phillips J."/>
            <person name="Pollak B."/>
            <person name="Reinders A."/>
            <person name="Rovekamp M."/>
            <person name="Sano R."/>
            <person name="Sawa S."/>
            <person name="Schmid M.W."/>
            <person name="Shirakawa M."/>
            <person name="Solano R."/>
            <person name="Spunde A."/>
            <person name="Suetsugu N."/>
            <person name="Sugano S."/>
            <person name="Sugiyama A."/>
            <person name="Sun R."/>
            <person name="Suzuki Y."/>
            <person name="Takenaka M."/>
            <person name="Takezawa D."/>
            <person name="Tomogane H."/>
            <person name="Tsuzuki M."/>
            <person name="Ueda T."/>
            <person name="Umeda M."/>
            <person name="Ward J.M."/>
            <person name="Watanabe Y."/>
            <person name="Yazaki K."/>
            <person name="Yokoyama R."/>
            <person name="Yoshitake Y."/>
            <person name="Yotsui I."/>
            <person name="Zachgo S."/>
            <person name="Schmutz J."/>
        </authorList>
    </citation>
    <scope>NUCLEOTIDE SEQUENCE [LARGE SCALE GENOMIC DNA]</scope>
    <source>
        <strain evidence="2">Tak-1</strain>
    </source>
</reference>
<gene>
    <name evidence="1" type="ORF">MARPO_0039s0041</name>
</gene>
<name>A0A2R6X353_MARPO</name>
<dbReference type="Gramene" id="Mp3g17530.1">
    <property type="protein sequence ID" value="Mp3g17530.1.cds"/>
    <property type="gene ID" value="Mp3g17530"/>
</dbReference>
<accession>A0A2R6X353</accession>
<organism evidence="1 2">
    <name type="scientific">Marchantia polymorpha</name>
    <name type="common">Common liverwort</name>
    <name type="synonym">Marchantia aquatica</name>
    <dbReference type="NCBI Taxonomy" id="3197"/>
    <lineage>
        <taxon>Eukaryota</taxon>
        <taxon>Viridiplantae</taxon>
        <taxon>Streptophyta</taxon>
        <taxon>Embryophyta</taxon>
        <taxon>Marchantiophyta</taxon>
        <taxon>Marchantiopsida</taxon>
        <taxon>Marchantiidae</taxon>
        <taxon>Marchantiales</taxon>
        <taxon>Marchantiaceae</taxon>
        <taxon>Marchantia</taxon>
    </lineage>
</organism>
<keyword evidence="2" id="KW-1185">Reference proteome</keyword>